<dbReference type="RefSeq" id="WP_154740500.1">
    <property type="nucleotide sequence ID" value="NZ_WMBQ01000002.1"/>
</dbReference>
<keyword evidence="3" id="KW-1185">Reference proteome</keyword>
<comment type="caution">
    <text evidence="2">The sequence shown here is derived from an EMBL/GenBank/DDBJ whole genome shotgun (WGS) entry which is preliminary data.</text>
</comment>
<evidence type="ECO:0000259" key="1">
    <source>
        <dbReference type="SMART" id="SM00852"/>
    </source>
</evidence>
<dbReference type="InterPro" id="IPR056596">
    <property type="entry name" value="FLAD1_M"/>
</dbReference>
<organism evidence="2 3">
    <name type="scientific">Hyphomicrobium album</name>
    <dbReference type="NCBI Taxonomy" id="2665159"/>
    <lineage>
        <taxon>Bacteria</taxon>
        <taxon>Pseudomonadati</taxon>
        <taxon>Pseudomonadota</taxon>
        <taxon>Alphaproteobacteria</taxon>
        <taxon>Hyphomicrobiales</taxon>
        <taxon>Hyphomicrobiaceae</taxon>
        <taxon>Hyphomicrobium</taxon>
    </lineage>
</organism>
<dbReference type="EMBL" id="WMBQ01000002">
    <property type="protein sequence ID" value="MTD96023.1"/>
    <property type="molecule type" value="Genomic_DNA"/>
</dbReference>
<evidence type="ECO:0000313" key="2">
    <source>
        <dbReference type="EMBL" id="MTD96023.1"/>
    </source>
</evidence>
<dbReference type="Gene3D" id="3.40.980.10">
    <property type="entry name" value="MoaB/Mog-like domain"/>
    <property type="match status" value="1"/>
</dbReference>
<feature type="domain" description="MoaB/Mog" evidence="1">
    <location>
        <begin position="9"/>
        <end position="172"/>
    </location>
</feature>
<proteinExistence type="predicted"/>
<evidence type="ECO:0000313" key="3">
    <source>
        <dbReference type="Proteomes" id="UP000440694"/>
    </source>
</evidence>
<sequence>MSGDIVTAAVLVIGDEILSGRTPDRNVNYIAAHCTRVGIRLQEVRVVGDAEAAIVEAVNALRERYTYLFTTGGIGPTHDDITADAIAKAMSVPIDHDPRAVELLHAFFARRGIEATPARMRMARIPRGAELIANTVSVAPGFLIGNVIVLAGVPDIMQVMLDDVTAKLRTGAKMLTATIQLFRPEGDVADIFATHQKKFPDVAMGSYPTFAEGRVSTQLVLRSTDSALLARAKDQLNDALRARGLL</sequence>
<dbReference type="SUPFAM" id="SSF53218">
    <property type="entry name" value="Molybdenum cofactor biosynthesis proteins"/>
    <property type="match status" value="1"/>
</dbReference>
<gene>
    <name evidence="2" type="ORF">GIW81_16915</name>
</gene>
<dbReference type="AlphaFoldDB" id="A0A6I3KNI7"/>
<dbReference type="CDD" id="cd00885">
    <property type="entry name" value="cinA"/>
    <property type="match status" value="1"/>
</dbReference>
<name>A0A6I3KNI7_9HYPH</name>
<dbReference type="Pfam" id="PF24102">
    <property type="entry name" value="FLAD1_M"/>
    <property type="match status" value="1"/>
</dbReference>
<dbReference type="InterPro" id="IPR050101">
    <property type="entry name" value="CinA"/>
</dbReference>
<protein>
    <submittedName>
        <fullName evidence="2">Competence/damage-inducible protein A</fullName>
    </submittedName>
</protein>
<dbReference type="Proteomes" id="UP000440694">
    <property type="component" value="Unassembled WGS sequence"/>
</dbReference>
<dbReference type="SMART" id="SM00852">
    <property type="entry name" value="MoCF_biosynth"/>
    <property type="match status" value="1"/>
</dbReference>
<dbReference type="InterPro" id="IPR001453">
    <property type="entry name" value="MoaB/Mog_dom"/>
</dbReference>
<reference evidence="2 3" key="1">
    <citation type="submission" date="2019-11" db="EMBL/GenBank/DDBJ databases">
        <title>Identification of a novel strain.</title>
        <authorList>
            <person name="Xu Q."/>
            <person name="Wang G."/>
        </authorList>
    </citation>
    <scope>NUCLEOTIDE SEQUENCE [LARGE SCALE GENOMIC DNA]</scope>
    <source>
        <strain evidence="3">xq</strain>
    </source>
</reference>
<dbReference type="InterPro" id="IPR036425">
    <property type="entry name" value="MoaB/Mog-like_dom_sf"/>
</dbReference>
<dbReference type="Pfam" id="PF00994">
    <property type="entry name" value="MoCF_biosynth"/>
    <property type="match status" value="1"/>
</dbReference>
<dbReference type="PANTHER" id="PTHR13939">
    <property type="entry name" value="NICOTINAMIDE-NUCLEOTIDE AMIDOHYDROLASE PNCC"/>
    <property type="match status" value="1"/>
</dbReference>
<dbReference type="PANTHER" id="PTHR13939:SF0">
    <property type="entry name" value="NMN AMIDOHYDROLASE-LIKE PROTEIN YFAY"/>
    <property type="match status" value="1"/>
</dbReference>
<accession>A0A6I3KNI7</accession>